<dbReference type="GO" id="GO:0000287">
    <property type="term" value="F:magnesium ion binding"/>
    <property type="evidence" value="ECO:0007669"/>
    <property type="project" value="TreeGrafter"/>
</dbReference>
<sequence length="250" mass="27975">MSPMSFLKVGPSGGKYGHPYWRPLGTNLIMPMNSDDAVSSLQRYSVAAFDVDKTLTTKDCVVPFLREVAGWRWYLGLLSRSVPLTIAVVRRDRDTVKNLVTQAALRGRSATHVEMVAQRFAERVFPAWLRSDTVDRLHWHKAQGHRVVLVSASYRLYLVHLAAQLGCTVVLATECEMTPDGLFTGSLLGENCRGVEKERRLRHYFATEGLTAVNLFAYGDSRGDDQMLAMADHPLRVDHLPVTVAPEMSM</sequence>
<dbReference type="Gene3D" id="3.40.50.1000">
    <property type="entry name" value="HAD superfamily/HAD-like"/>
    <property type="match status" value="1"/>
</dbReference>
<dbReference type="Pfam" id="PF12710">
    <property type="entry name" value="HAD"/>
    <property type="match status" value="1"/>
</dbReference>
<name>A0A6J7SY68_9ZZZZ</name>
<dbReference type="InterPro" id="IPR050582">
    <property type="entry name" value="HAD-like_SerB"/>
</dbReference>
<accession>A0A6J7SY68</accession>
<organism evidence="1">
    <name type="scientific">freshwater metagenome</name>
    <dbReference type="NCBI Taxonomy" id="449393"/>
    <lineage>
        <taxon>unclassified sequences</taxon>
        <taxon>metagenomes</taxon>
        <taxon>ecological metagenomes</taxon>
    </lineage>
</organism>
<gene>
    <name evidence="1" type="ORF">UFOPK4275_00301</name>
</gene>
<dbReference type="InterPro" id="IPR036412">
    <property type="entry name" value="HAD-like_sf"/>
</dbReference>
<dbReference type="GO" id="GO:0005737">
    <property type="term" value="C:cytoplasm"/>
    <property type="evidence" value="ECO:0007669"/>
    <property type="project" value="TreeGrafter"/>
</dbReference>
<dbReference type="EMBL" id="CAFBQJ010000034">
    <property type="protein sequence ID" value="CAB5045993.1"/>
    <property type="molecule type" value="Genomic_DNA"/>
</dbReference>
<dbReference type="InterPro" id="IPR023214">
    <property type="entry name" value="HAD_sf"/>
</dbReference>
<dbReference type="PANTHER" id="PTHR43344">
    <property type="entry name" value="PHOSPHOSERINE PHOSPHATASE"/>
    <property type="match status" value="1"/>
</dbReference>
<dbReference type="GO" id="GO:0036424">
    <property type="term" value="F:L-phosphoserine phosphatase activity"/>
    <property type="evidence" value="ECO:0007669"/>
    <property type="project" value="TreeGrafter"/>
</dbReference>
<dbReference type="SUPFAM" id="SSF56784">
    <property type="entry name" value="HAD-like"/>
    <property type="match status" value="1"/>
</dbReference>
<dbReference type="InterPro" id="IPR006385">
    <property type="entry name" value="HAD_hydro_SerB1"/>
</dbReference>
<evidence type="ECO:0000313" key="1">
    <source>
        <dbReference type="EMBL" id="CAB5045993.1"/>
    </source>
</evidence>
<dbReference type="GO" id="GO:0006564">
    <property type="term" value="P:L-serine biosynthetic process"/>
    <property type="evidence" value="ECO:0007669"/>
    <property type="project" value="TreeGrafter"/>
</dbReference>
<reference evidence="1" key="1">
    <citation type="submission" date="2020-05" db="EMBL/GenBank/DDBJ databases">
        <authorList>
            <person name="Chiriac C."/>
            <person name="Salcher M."/>
            <person name="Ghai R."/>
            <person name="Kavagutti S V."/>
        </authorList>
    </citation>
    <scope>NUCLEOTIDE SEQUENCE</scope>
</reference>
<protein>
    <submittedName>
        <fullName evidence="1">Unannotated protein</fullName>
    </submittedName>
</protein>
<dbReference type="NCBIfam" id="TIGR01490">
    <property type="entry name" value="HAD-SF-IB-hyp1"/>
    <property type="match status" value="1"/>
</dbReference>
<dbReference type="Gene3D" id="1.20.1440.100">
    <property type="entry name" value="SG protein - dephosphorylation function"/>
    <property type="match status" value="1"/>
</dbReference>
<dbReference type="PANTHER" id="PTHR43344:SF14">
    <property type="entry name" value="HAD-IB FAMILY HYDROLASE"/>
    <property type="match status" value="1"/>
</dbReference>
<dbReference type="AlphaFoldDB" id="A0A6J7SY68"/>
<dbReference type="NCBIfam" id="TIGR01488">
    <property type="entry name" value="HAD-SF-IB"/>
    <property type="match status" value="1"/>
</dbReference>
<proteinExistence type="predicted"/>